<dbReference type="PANTHER" id="PTHR35897">
    <property type="entry name" value="METHYLTRANSFERASE AUSD"/>
    <property type="match status" value="1"/>
</dbReference>
<dbReference type="InterPro" id="IPR029063">
    <property type="entry name" value="SAM-dependent_MTases_sf"/>
</dbReference>
<dbReference type="Gene3D" id="3.40.50.150">
    <property type="entry name" value="Vaccinia Virus protein VP39"/>
    <property type="match status" value="1"/>
</dbReference>
<keyword evidence="3" id="KW-0949">S-adenosyl-L-methionine</keyword>
<comment type="similarity">
    <text evidence="4">Belongs to the class I-like SAM-binding methyltransferase superfamily.</text>
</comment>
<gene>
    <name evidence="5" type="ORF">OEA41_009235</name>
</gene>
<accession>A0AAD9Z2T0</accession>
<comment type="pathway">
    <text evidence="1">Secondary metabolite biosynthesis.</text>
</comment>
<evidence type="ECO:0008006" key="7">
    <source>
        <dbReference type="Google" id="ProtNLM"/>
    </source>
</evidence>
<evidence type="ECO:0000313" key="5">
    <source>
        <dbReference type="EMBL" id="KAK3169851.1"/>
    </source>
</evidence>
<name>A0AAD9Z2T0_9LECA</name>
<dbReference type="GO" id="GO:0016740">
    <property type="term" value="F:transferase activity"/>
    <property type="evidence" value="ECO:0007669"/>
    <property type="project" value="UniProtKB-KW"/>
</dbReference>
<comment type="caution">
    <text evidence="5">The sequence shown here is derived from an EMBL/GenBank/DDBJ whole genome shotgun (WGS) entry which is preliminary data.</text>
</comment>
<dbReference type="InterPro" id="IPR051654">
    <property type="entry name" value="Meroterpenoid_MTases"/>
</dbReference>
<proteinExistence type="inferred from homology"/>
<keyword evidence="2" id="KW-0808">Transferase</keyword>
<dbReference type="EMBL" id="JASNWA010000009">
    <property type="protein sequence ID" value="KAK3169851.1"/>
    <property type="molecule type" value="Genomic_DNA"/>
</dbReference>
<reference evidence="5" key="1">
    <citation type="submission" date="2022-11" db="EMBL/GenBank/DDBJ databases">
        <title>Chromosomal genome sequence assembly and mating type (MAT) locus characterization of the leprose asexual lichenized fungus Lepraria neglecta (Nyl.) Erichsen.</title>
        <authorList>
            <person name="Allen J.L."/>
            <person name="Pfeffer B."/>
        </authorList>
    </citation>
    <scope>NUCLEOTIDE SEQUENCE</scope>
    <source>
        <strain evidence="5">Allen 5258</strain>
    </source>
</reference>
<dbReference type="Proteomes" id="UP001276659">
    <property type="component" value="Unassembled WGS sequence"/>
</dbReference>
<dbReference type="SUPFAM" id="SSF53335">
    <property type="entry name" value="S-adenosyl-L-methionine-dependent methyltransferases"/>
    <property type="match status" value="1"/>
</dbReference>
<organism evidence="5 6">
    <name type="scientific">Lepraria neglecta</name>
    <dbReference type="NCBI Taxonomy" id="209136"/>
    <lineage>
        <taxon>Eukaryota</taxon>
        <taxon>Fungi</taxon>
        <taxon>Dikarya</taxon>
        <taxon>Ascomycota</taxon>
        <taxon>Pezizomycotina</taxon>
        <taxon>Lecanoromycetes</taxon>
        <taxon>OSLEUM clade</taxon>
        <taxon>Lecanoromycetidae</taxon>
        <taxon>Lecanorales</taxon>
        <taxon>Lecanorineae</taxon>
        <taxon>Stereocaulaceae</taxon>
        <taxon>Lepraria</taxon>
    </lineage>
</organism>
<dbReference type="PANTHER" id="PTHR35897:SF1">
    <property type="entry name" value="METHYLTRANSFERASE AUSD"/>
    <property type="match status" value="1"/>
</dbReference>
<evidence type="ECO:0000313" key="6">
    <source>
        <dbReference type="Proteomes" id="UP001276659"/>
    </source>
</evidence>
<dbReference type="AlphaFoldDB" id="A0AAD9Z2T0"/>
<keyword evidence="6" id="KW-1185">Reference proteome</keyword>
<sequence length="150" mass="16899">MAPSQDAGVAKVGNKDVWYDSDVEIQESIRKILELYSGIAPADILSHVHKVVEYAEIRDRLKQGQILVDLGCAFAQDIRQLVCDGVPAENLYGVELDERFVDLGYSLFLDREKLRPSFLVANVLEEHSDLDRLDGKVDVVYASQFFHLFG</sequence>
<protein>
    <recommendedName>
        <fullName evidence="7">Methyltransferase domain-containing protein</fullName>
    </recommendedName>
</protein>
<evidence type="ECO:0000256" key="1">
    <source>
        <dbReference type="ARBA" id="ARBA00005179"/>
    </source>
</evidence>
<evidence type="ECO:0000256" key="2">
    <source>
        <dbReference type="ARBA" id="ARBA00022679"/>
    </source>
</evidence>
<evidence type="ECO:0000256" key="4">
    <source>
        <dbReference type="ARBA" id="ARBA00038314"/>
    </source>
</evidence>
<evidence type="ECO:0000256" key="3">
    <source>
        <dbReference type="ARBA" id="ARBA00022691"/>
    </source>
</evidence>